<keyword evidence="2" id="KW-1185">Reference proteome</keyword>
<sequence length="328" mass="35543">MSTLSLGVVTITALFAEAVLYGIFACLSIIAVYVLFKRRTVNLKLNKPMLTGCLAMFIVATAHVSANFGRVFHTFQTSSNPSEEFALTDAPWYIANTAIFPFQILLGDMMMLYRLHLVWNGDLRVMVPGSLCVLGSAAAVIGTLTLVCSASSPTAAFHLQRWALSYFGLTLSYNICGAVSIAYRILLAHKRLQKAGANMDVRSMIPAAAMIIESASVYSAMWLVFLPLYLSGNYMVYIFLQSLVPVVGITFSLIIVRVGLSSETSHQRMSHSTTIAFAPSVPKPAHASTSFIDNQNVSNDLESESRGDIDLPLWPSIAGHKGSSAVSV</sequence>
<dbReference type="EMBL" id="MU267688">
    <property type="protein sequence ID" value="KAH7911151.1"/>
    <property type="molecule type" value="Genomic_DNA"/>
</dbReference>
<reference evidence="1" key="1">
    <citation type="journal article" date="2021" name="New Phytol.">
        <title>Evolutionary innovations through gain and loss of genes in the ectomycorrhizal Boletales.</title>
        <authorList>
            <person name="Wu G."/>
            <person name="Miyauchi S."/>
            <person name="Morin E."/>
            <person name="Kuo A."/>
            <person name="Drula E."/>
            <person name="Varga T."/>
            <person name="Kohler A."/>
            <person name="Feng B."/>
            <person name="Cao Y."/>
            <person name="Lipzen A."/>
            <person name="Daum C."/>
            <person name="Hundley H."/>
            <person name="Pangilinan J."/>
            <person name="Johnson J."/>
            <person name="Barry K."/>
            <person name="LaButti K."/>
            <person name="Ng V."/>
            <person name="Ahrendt S."/>
            <person name="Min B."/>
            <person name="Choi I.G."/>
            <person name="Park H."/>
            <person name="Plett J.M."/>
            <person name="Magnuson J."/>
            <person name="Spatafora J.W."/>
            <person name="Nagy L.G."/>
            <person name="Henrissat B."/>
            <person name="Grigoriev I.V."/>
            <person name="Yang Z.L."/>
            <person name="Xu J."/>
            <person name="Martin F.M."/>
        </authorList>
    </citation>
    <scope>NUCLEOTIDE SEQUENCE</scope>
    <source>
        <strain evidence="1">ATCC 28755</strain>
    </source>
</reference>
<protein>
    <submittedName>
        <fullName evidence="1">Uncharacterized protein</fullName>
    </submittedName>
</protein>
<name>A0ACB8ACB9_9AGAM</name>
<dbReference type="Proteomes" id="UP000790377">
    <property type="component" value="Unassembled WGS sequence"/>
</dbReference>
<evidence type="ECO:0000313" key="2">
    <source>
        <dbReference type="Proteomes" id="UP000790377"/>
    </source>
</evidence>
<organism evidence="1 2">
    <name type="scientific">Hygrophoropsis aurantiaca</name>
    <dbReference type="NCBI Taxonomy" id="72124"/>
    <lineage>
        <taxon>Eukaryota</taxon>
        <taxon>Fungi</taxon>
        <taxon>Dikarya</taxon>
        <taxon>Basidiomycota</taxon>
        <taxon>Agaricomycotina</taxon>
        <taxon>Agaricomycetes</taxon>
        <taxon>Agaricomycetidae</taxon>
        <taxon>Boletales</taxon>
        <taxon>Coniophorineae</taxon>
        <taxon>Hygrophoropsidaceae</taxon>
        <taxon>Hygrophoropsis</taxon>
    </lineage>
</organism>
<evidence type="ECO:0000313" key="1">
    <source>
        <dbReference type="EMBL" id="KAH7911151.1"/>
    </source>
</evidence>
<gene>
    <name evidence="1" type="ORF">BJ138DRAFT_1113474</name>
</gene>
<accession>A0ACB8ACB9</accession>
<proteinExistence type="predicted"/>
<comment type="caution">
    <text evidence="1">The sequence shown here is derived from an EMBL/GenBank/DDBJ whole genome shotgun (WGS) entry which is preliminary data.</text>
</comment>